<dbReference type="PANTHER" id="PTHR12815:SF47">
    <property type="entry name" value="TRANSLOCATION AND ASSEMBLY MODULE SUBUNIT TAMA"/>
    <property type="match status" value="1"/>
</dbReference>
<dbReference type="InterPro" id="IPR005565">
    <property type="entry name" value="Hemolysn_activator_HlyB_C"/>
</dbReference>
<evidence type="ECO:0000256" key="3">
    <source>
        <dbReference type="ARBA" id="ARBA00023237"/>
    </source>
</evidence>
<keyword evidence="2" id="KW-0732">Signal</keyword>
<dbReference type="OrthoDB" id="38950at2"/>
<evidence type="ECO:0000259" key="4">
    <source>
        <dbReference type="Pfam" id="PF03865"/>
    </source>
</evidence>
<dbReference type="RefSeq" id="WP_014297408.1">
    <property type="nucleotide sequence ID" value="NC_016751.1"/>
</dbReference>
<feature type="domain" description="POTRA" evidence="5">
    <location>
        <begin position="366"/>
        <end position="440"/>
    </location>
</feature>
<keyword evidence="3" id="KW-0998">Cell outer membrane</keyword>
<dbReference type="HOGENOM" id="CLU_369531_0_0_0"/>
<dbReference type="STRING" id="443254.Marpi_1960"/>
<evidence type="ECO:0000259" key="5">
    <source>
        <dbReference type="Pfam" id="PF07244"/>
    </source>
</evidence>
<dbReference type="Pfam" id="PF03865">
    <property type="entry name" value="ShlB"/>
    <property type="match status" value="1"/>
</dbReference>
<feature type="domain" description="Haemolysin activator HlyB C-terminal" evidence="4">
    <location>
        <begin position="636"/>
        <end position="724"/>
    </location>
</feature>
<dbReference type="EMBL" id="CP003257">
    <property type="protein sequence ID" value="AEX86338.1"/>
    <property type="molecule type" value="Genomic_DNA"/>
</dbReference>
<reference evidence="6 7" key="1">
    <citation type="journal article" date="2012" name="J. Bacteriol.">
        <title>Complete Genome Sequence of the Thermophilic, Piezophilic, Heterotrophic Bacterium Marinitoga piezophila KA3.</title>
        <authorList>
            <person name="Lucas S."/>
            <person name="Han J."/>
            <person name="Lapidus A."/>
            <person name="Cheng J.F."/>
            <person name="Goodwin L.A."/>
            <person name="Pitluck S."/>
            <person name="Peters L."/>
            <person name="Mikhailova N."/>
            <person name="Teshima H."/>
            <person name="Detter J.C."/>
            <person name="Han C."/>
            <person name="Tapia R."/>
            <person name="Land M."/>
            <person name="Hauser L."/>
            <person name="Kyrpides N.C."/>
            <person name="Ivanova N."/>
            <person name="Pagani I."/>
            <person name="Vannier P."/>
            <person name="Oger P."/>
            <person name="Bartlett D.H."/>
            <person name="Noll K.M."/>
            <person name="Woyke T."/>
            <person name="Jebbar M."/>
        </authorList>
    </citation>
    <scope>NUCLEOTIDE SEQUENCE [LARGE SCALE GENOMIC DNA]</scope>
    <source>
        <strain evidence="7">DSM 14283 / JCM 11233 / KA3</strain>
    </source>
</reference>
<dbReference type="AlphaFoldDB" id="H2J6Q7"/>
<keyword evidence="7" id="KW-1185">Reference proteome</keyword>
<evidence type="ECO:0000313" key="7">
    <source>
        <dbReference type="Proteomes" id="UP000007161"/>
    </source>
</evidence>
<evidence type="ECO:0000256" key="1">
    <source>
        <dbReference type="ARBA" id="ARBA00022692"/>
    </source>
</evidence>
<dbReference type="Gene3D" id="2.40.160.50">
    <property type="entry name" value="membrane protein fhac: a member of the omp85/tpsb transporter family"/>
    <property type="match status" value="1"/>
</dbReference>
<dbReference type="Gene3D" id="3.10.20.310">
    <property type="entry name" value="membrane protein fhac"/>
    <property type="match status" value="3"/>
</dbReference>
<dbReference type="PANTHER" id="PTHR12815">
    <property type="entry name" value="SORTING AND ASSEMBLY MACHINERY SAMM50 PROTEIN FAMILY MEMBER"/>
    <property type="match status" value="1"/>
</dbReference>
<accession>H2J6Q7</accession>
<proteinExistence type="predicted"/>
<dbReference type="GO" id="GO:0019867">
    <property type="term" value="C:outer membrane"/>
    <property type="evidence" value="ECO:0007669"/>
    <property type="project" value="InterPro"/>
</dbReference>
<name>H2J6Q7_MARPK</name>
<dbReference type="eggNOG" id="COG4775">
    <property type="taxonomic scope" value="Bacteria"/>
</dbReference>
<sequence>MKKSLLLILVFLIGALNVFALMNVKKVVYDGNVDFLKKDIEKVLSDYDIKDGSIVGDIDLKLAIESIQKKYPYFSYINYKYDEESGELTFTFKTNPVVKKVEFKVLGDKLLDLSKIATKVYTEKELPLNLNEYKKGLGEIQKYYNEQGYPYIEISSNIKISSDSLTLESTMIDKKETDKNTLVYVIKEYDLWDIELKDEISQLDKKELKKEFGFEFRKDWENKFFLFREDSKETYPSMEDMQKIFQKLRELPYFSEKTQITMNATNISKTPGGDLVLVIGGELKKIIEKPEKIKQIKIINNESLKTFELLEQLNKVGISNNATVDNITVLNGIKRLKEYYTNSGYPFVNINTSFENGELIIKILEYKVGNIDINVSPEKKTKDYLINSGIKLKTGKVITTKAIQDTYYALSGTGFFDKVNVYPYAQHEDKIDFKIDITEKNKPGKFVGGITYTMPENAPWYMGFFGQLELQWKNPLGYGQSYNITTNINPLSKTYLFNLGYGITKINNTPLSMKVNFNYGLYDENAGIPEENISGLATVTNKFSIGFSPSYSFNSFNNLNMNLSYSKTEYNSLIIDKKEEISGGLGYTYSRLDYPFRPYNGTYYTLQSFGGLNISNTEEYYYGGYTEFKEFYTLYKFTFADRLKAGYVKDDFNLYDFYIGGMYTVRGYNFSERKGNIMYLNNAEIQYQIQKEAVPVDAYIFFDIGNAGDNLNYDPLWAYGAGIKITLPMIGPVRFEGVFDKENKFKWAFGFGPVF</sequence>
<organism evidence="6 7">
    <name type="scientific">Marinitoga piezophila (strain DSM 14283 / JCM 11233 / KA3)</name>
    <dbReference type="NCBI Taxonomy" id="443254"/>
    <lineage>
        <taxon>Bacteria</taxon>
        <taxon>Thermotogati</taxon>
        <taxon>Thermotogota</taxon>
        <taxon>Thermotogae</taxon>
        <taxon>Petrotogales</taxon>
        <taxon>Petrotogaceae</taxon>
        <taxon>Marinitoga</taxon>
    </lineage>
</organism>
<evidence type="ECO:0000256" key="2">
    <source>
        <dbReference type="ARBA" id="ARBA00022729"/>
    </source>
</evidence>
<keyword evidence="3" id="KW-0472">Membrane</keyword>
<dbReference type="InterPro" id="IPR010827">
    <property type="entry name" value="BamA/TamA_POTRA"/>
</dbReference>
<evidence type="ECO:0000313" key="6">
    <source>
        <dbReference type="EMBL" id="AEX86338.1"/>
    </source>
</evidence>
<reference evidence="7" key="2">
    <citation type="submission" date="2012-01" db="EMBL/GenBank/DDBJ databases">
        <title>Complete sequence of chromosome of Marinitoga piezophila KA3.</title>
        <authorList>
            <person name="Lucas S."/>
            <person name="Han J."/>
            <person name="Lapidus A."/>
            <person name="Cheng J.-F."/>
            <person name="Goodwin L."/>
            <person name="Pitluck S."/>
            <person name="Peters L."/>
            <person name="Mikhailova N."/>
            <person name="Teshima H."/>
            <person name="Detter J.C."/>
            <person name="Han C."/>
            <person name="Tapia R."/>
            <person name="Land M."/>
            <person name="Hauser L."/>
            <person name="Kyrpides N."/>
            <person name="Ivanova N."/>
            <person name="Pagani I."/>
            <person name="Jebbar M."/>
            <person name="Vannier P."/>
            <person name="Oger P."/>
            <person name="Cario A."/>
            <person name="Bartlett D."/>
            <person name="Noll K.M."/>
            <person name="Woyke T."/>
        </authorList>
    </citation>
    <scope>NUCLEOTIDE SEQUENCE [LARGE SCALE GENOMIC DNA]</scope>
    <source>
        <strain evidence="7">DSM 14283 / JCM 11233 / KA3</strain>
    </source>
</reference>
<dbReference type="Proteomes" id="UP000007161">
    <property type="component" value="Chromosome"/>
</dbReference>
<dbReference type="KEGG" id="mpz:Marpi_1960"/>
<gene>
    <name evidence="6" type="ordered locus">Marpi_1960</name>
</gene>
<dbReference type="InterPro" id="IPR039910">
    <property type="entry name" value="D15-like"/>
</dbReference>
<keyword evidence="1" id="KW-0812">Transmembrane</keyword>
<protein>
    <submittedName>
        <fullName evidence="6">Outer membrane protein/protective antigen OMA87</fullName>
    </submittedName>
</protein>
<dbReference type="Pfam" id="PF07244">
    <property type="entry name" value="POTRA"/>
    <property type="match status" value="1"/>
</dbReference>